<evidence type="ECO:0000313" key="4">
    <source>
        <dbReference type="EMBL" id="QEG22440.1"/>
    </source>
</evidence>
<dbReference type="OrthoDB" id="9795612at2"/>
<dbReference type="SUPFAM" id="SSF54523">
    <property type="entry name" value="Pili subunits"/>
    <property type="match status" value="1"/>
</dbReference>
<name>A0A5B9PBN5_9BACT</name>
<keyword evidence="5" id="KW-1185">Reference proteome</keyword>
<dbReference type="Pfam" id="PF08334">
    <property type="entry name" value="T2SSG"/>
    <property type="match status" value="1"/>
</dbReference>
<evidence type="ECO:0000259" key="3">
    <source>
        <dbReference type="Pfam" id="PF08334"/>
    </source>
</evidence>
<accession>A0A5B9PBN5</accession>
<evidence type="ECO:0000256" key="1">
    <source>
        <dbReference type="SAM" id="MobiDB-lite"/>
    </source>
</evidence>
<dbReference type="RefSeq" id="WP_075086535.1">
    <property type="nucleotide sequence ID" value="NZ_CP042912.1"/>
</dbReference>
<organism evidence="4 5">
    <name type="scientific">Mariniblastus fucicola</name>
    <dbReference type="NCBI Taxonomy" id="980251"/>
    <lineage>
        <taxon>Bacteria</taxon>
        <taxon>Pseudomonadati</taxon>
        <taxon>Planctomycetota</taxon>
        <taxon>Planctomycetia</taxon>
        <taxon>Pirellulales</taxon>
        <taxon>Pirellulaceae</taxon>
        <taxon>Mariniblastus</taxon>
    </lineage>
</organism>
<dbReference type="InterPro" id="IPR013545">
    <property type="entry name" value="T2SS_protein-GspG_C"/>
</dbReference>
<dbReference type="STRING" id="980251.GCA_001642875_04875"/>
<keyword evidence="2" id="KW-1133">Transmembrane helix</keyword>
<dbReference type="NCBIfam" id="TIGR02532">
    <property type="entry name" value="IV_pilin_GFxxxE"/>
    <property type="match status" value="1"/>
</dbReference>
<dbReference type="Pfam" id="PF07963">
    <property type="entry name" value="N_methyl"/>
    <property type="match status" value="1"/>
</dbReference>
<dbReference type="Gene3D" id="3.30.700.10">
    <property type="entry name" value="Glycoprotein, Type 4 Pilin"/>
    <property type="match status" value="1"/>
</dbReference>
<sequence>MKFKTMVRQAHRRGNRKGFTLLELLLVMAILVVLAGLGTVAYTRLGTASNIKACKVQIKEIKDLCVAYKLQMQTYPRSLQDLVVLPSGMTQAEWGGPYFRDAKIPKDPWRNEFTYSANEAQDRVFVSSNGPDGAKGTADDIPGNNDQ</sequence>
<feature type="region of interest" description="Disordered" evidence="1">
    <location>
        <begin position="122"/>
        <end position="147"/>
    </location>
</feature>
<gene>
    <name evidence="4" type="primary">pulG_2</name>
    <name evidence="4" type="ORF">MFFC18_23200</name>
</gene>
<dbReference type="InterPro" id="IPR045584">
    <property type="entry name" value="Pilin-like"/>
</dbReference>
<dbReference type="Proteomes" id="UP000322214">
    <property type="component" value="Chromosome"/>
</dbReference>
<keyword evidence="2" id="KW-0812">Transmembrane</keyword>
<keyword evidence="2" id="KW-0472">Membrane</keyword>
<protein>
    <submittedName>
        <fullName evidence="4">Type II secretion system protein G</fullName>
    </submittedName>
</protein>
<proteinExistence type="predicted"/>
<evidence type="ECO:0000313" key="5">
    <source>
        <dbReference type="Proteomes" id="UP000322214"/>
    </source>
</evidence>
<reference evidence="4 5" key="1">
    <citation type="submission" date="2019-08" db="EMBL/GenBank/DDBJ databases">
        <title>Deep-cultivation of Planctomycetes and their phenomic and genomic characterization uncovers novel biology.</title>
        <authorList>
            <person name="Wiegand S."/>
            <person name="Jogler M."/>
            <person name="Boedeker C."/>
            <person name="Pinto D."/>
            <person name="Vollmers J."/>
            <person name="Rivas-Marin E."/>
            <person name="Kohn T."/>
            <person name="Peeters S.H."/>
            <person name="Heuer A."/>
            <person name="Rast P."/>
            <person name="Oberbeckmann S."/>
            <person name="Bunk B."/>
            <person name="Jeske O."/>
            <person name="Meyerdierks A."/>
            <person name="Storesund J.E."/>
            <person name="Kallscheuer N."/>
            <person name="Luecker S."/>
            <person name="Lage O.M."/>
            <person name="Pohl T."/>
            <person name="Merkel B.J."/>
            <person name="Hornburger P."/>
            <person name="Mueller R.-W."/>
            <person name="Bruemmer F."/>
            <person name="Labrenz M."/>
            <person name="Spormann A.M."/>
            <person name="Op den Camp H."/>
            <person name="Overmann J."/>
            <person name="Amann R."/>
            <person name="Jetten M.S.M."/>
            <person name="Mascher T."/>
            <person name="Medema M.H."/>
            <person name="Devos D.P."/>
            <person name="Kaster A.-K."/>
            <person name="Ovreas L."/>
            <person name="Rohde M."/>
            <person name="Galperin M.Y."/>
            <person name="Jogler C."/>
        </authorList>
    </citation>
    <scope>NUCLEOTIDE SEQUENCE [LARGE SCALE GENOMIC DNA]</scope>
    <source>
        <strain evidence="4 5">FC18</strain>
    </source>
</reference>
<evidence type="ECO:0000256" key="2">
    <source>
        <dbReference type="SAM" id="Phobius"/>
    </source>
</evidence>
<dbReference type="AlphaFoldDB" id="A0A5B9PBN5"/>
<feature type="transmembrane region" description="Helical" evidence="2">
    <location>
        <begin position="21"/>
        <end position="42"/>
    </location>
</feature>
<feature type="domain" description="Type II secretion system protein GspG C-terminal" evidence="3">
    <location>
        <begin position="48"/>
        <end position="139"/>
    </location>
</feature>
<dbReference type="InterPro" id="IPR012902">
    <property type="entry name" value="N_methyl_site"/>
</dbReference>
<dbReference type="EMBL" id="CP042912">
    <property type="protein sequence ID" value="QEG22440.1"/>
    <property type="molecule type" value="Genomic_DNA"/>
</dbReference>
<dbReference type="KEGG" id="mff:MFFC18_23200"/>